<proteinExistence type="inferred from homology"/>
<sequence>MRLLTRPSSCAIARGLCRNSTFPCSISRASVSTLHAKINSPPPRIVRSEGCWLETHQGHRILDASSGASVVSIGHNDSRVKEAIIAQLDQVAYCYNPFFTTEAAEKISRFLTDSTDGHMSKVFVVSSVRLGTEAVEAALKIARQYFTELPTPQPNRTKFIARKQSYHGNTLGSLSVGGHKARRGVYEPVLATNVSHVSPCYPYREMKEGETEEQYVERLAKELDDEFKRVGPDTVCAFIAETVSGTSLGCAPAVPRYFKAMREVCDRHGALLIMDEVMSGMGRTGTLHAWEQEGVVPDLQTVAKGLGAGYMPVGALLVGNKVANTLEQGSGAFSHSQTYQGHPVACAAAFSVQMAMKEDKMLQNTQEVGKVLGKKLKERLAGHKNVGDVRGRGLFWGLEFVRDKDTKEPFPLGDQIAGKLHKAGLTSDHGISLIPATGNVDGMQGDMVIVSPPLTVTKEEVDMVVDRIEKVVTSVLGS</sequence>
<comment type="similarity">
    <text evidence="2 4">Belongs to the class-III pyridoxal-phosphate-dependent aminotransferase family.</text>
</comment>
<dbReference type="PANTHER" id="PTHR43094">
    <property type="entry name" value="AMINOTRANSFERASE"/>
    <property type="match status" value="1"/>
</dbReference>
<dbReference type="GO" id="GO:0030170">
    <property type="term" value="F:pyridoxal phosphate binding"/>
    <property type="evidence" value="ECO:0007669"/>
    <property type="project" value="InterPro"/>
</dbReference>
<dbReference type="CDD" id="cd00610">
    <property type="entry name" value="OAT_like"/>
    <property type="match status" value="1"/>
</dbReference>
<dbReference type="PIRSF" id="PIRSF000521">
    <property type="entry name" value="Transaminase_4ab_Lys_Orn"/>
    <property type="match status" value="1"/>
</dbReference>
<dbReference type="GO" id="GO:0005829">
    <property type="term" value="C:cytosol"/>
    <property type="evidence" value="ECO:0007669"/>
    <property type="project" value="TreeGrafter"/>
</dbReference>
<organism evidence="6">
    <name type="scientific">Gibberella zeae</name>
    <name type="common">Wheat head blight fungus</name>
    <name type="synonym">Fusarium graminearum</name>
    <dbReference type="NCBI Taxonomy" id="5518"/>
    <lineage>
        <taxon>Eukaryota</taxon>
        <taxon>Fungi</taxon>
        <taxon>Dikarya</taxon>
        <taxon>Ascomycota</taxon>
        <taxon>Pezizomycotina</taxon>
        <taxon>Sordariomycetes</taxon>
        <taxon>Hypocreomycetidae</taxon>
        <taxon>Hypocreales</taxon>
        <taxon>Nectriaceae</taxon>
        <taxon>Fusarium</taxon>
    </lineage>
</organism>
<dbReference type="InterPro" id="IPR015424">
    <property type="entry name" value="PyrdxlP-dep_Trfase"/>
</dbReference>
<evidence type="ECO:0000256" key="4">
    <source>
        <dbReference type="RuleBase" id="RU003560"/>
    </source>
</evidence>
<dbReference type="Gene3D" id="3.90.1150.10">
    <property type="entry name" value="Aspartate Aminotransferase, domain 1"/>
    <property type="match status" value="1"/>
</dbReference>
<dbReference type="Pfam" id="PF00202">
    <property type="entry name" value="Aminotran_3"/>
    <property type="match status" value="1"/>
</dbReference>
<name>A0A4E9ELZ5_GIBZA</name>
<reference evidence="6" key="1">
    <citation type="submission" date="2019-04" db="EMBL/GenBank/DDBJ databases">
        <authorList>
            <person name="Melise S."/>
            <person name="Noan J."/>
            <person name="Okalmin O."/>
        </authorList>
    </citation>
    <scope>NUCLEOTIDE SEQUENCE</scope>
    <source>
        <strain evidence="6">FN9</strain>
    </source>
</reference>
<dbReference type="Proteomes" id="UP000746612">
    <property type="component" value="Unassembled WGS sequence"/>
</dbReference>
<dbReference type="InterPro" id="IPR015422">
    <property type="entry name" value="PyrdxlP-dep_Trfase_small"/>
</dbReference>
<evidence type="ECO:0000256" key="2">
    <source>
        <dbReference type="ARBA" id="ARBA00008954"/>
    </source>
</evidence>
<evidence type="ECO:0000256" key="1">
    <source>
        <dbReference type="ARBA" id="ARBA00001933"/>
    </source>
</evidence>
<dbReference type="EMBL" id="CAAKMV010000174">
    <property type="protein sequence ID" value="VIO63185.1"/>
    <property type="molecule type" value="Genomic_DNA"/>
</dbReference>
<evidence type="ECO:0008006" key="7">
    <source>
        <dbReference type="Google" id="ProtNLM"/>
    </source>
</evidence>
<dbReference type="SUPFAM" id="SSF53383">
    <property type="entry name" value="PLP-dependent transferases"/>
    <property type="match status" value="1"/>
</dbReference>
<evidence type="ECO:0000256" key="3">
    <source>
        <dbReference type="ARBA" id="ARBA00022898"/>
    </source>
</evidence>
<accession>A0A4E9ELZ5</accession>
<dbReference type="GO" id="GO:0008483">
    <property type="term" value="F:transaminase activity"/>
    <property type="evidence" value="ECO:0007669"/>
    <property type="project" value="InterPro"/>
</dbReference>
<gene>
    <name evidence="6" type="ORF">FUG_LOCUS511701</name>
    <name evidence="5" type="ORF">MDCFG202_LOCUS17463</name>
</gene>
<dbReference type="InterPro" id="IPR015421">
    <property type="entry name" value="PyrdxlP-dep_Trfase_major"/>
</dbReference>
<dbReference type="FunFam" id="3.40.640.10:FF:000004">
    <property type="entry name" value="Acetylornithine aminotransferase"/>
    <property type="match status" value="1"/>
</dbReference>
<comment type="cofactor">
    <cofactor evidence="1">
        <name>pyridoxal 5'-phosphate</name>
        <dbReference type="ChEBI" id="CHEBI:597326"/>
    </cofactor>
</comment>
<evidence type="ECO:0000313" key="6">
    <source>
        <dbReference type="EMBL" id="VIO63185.1"/>
    </source>
</evidence>
<keyword evidence="3 4" id="KW-0663">Pyridoxal phosphate</keyword>
<reference evidence="5" key="2">
    <citation type="submission" date="2021-03" db="EMBL/GenBank/DDBJ databases">
        <authorList>
            <person name="Alouane T."/>
            <person name="Langin T."/>
            <person name="Bonhomme L."/>
        </authorList>
    </citation>
    <scope>NUCLEOTIDE SEQUENCE</scope>
    <source>
        <strain evidence="5">MDC_Fg202</strain>
    </source>
</reference>
<dbReference type="AlphaFoldDB" id="A0A4E9ELZ5"/>
<dbReference type="InterPro" id="IPR005814">
    <property type="entry name" value="Aminotrans_3"/>
</dbReference>
<protein>
    <recommendedName>
        <fullName evidence="7">Aminotransferase</fullName>
    </recommendedName>
</protein>
<dbReference type="NCBIfam" id="NF005685">
    <property type="entry name" value="PRK07483.1"/>
    <property type="match status" value="1"/>
</dbReference>
<dbReference type="PANTHER" id="PTHR43094:SF1">
    <property type="entry name" value="AMINOTRANSFERASE CLASS-III"/>
    <property type="match status" value="1"/>
</dbReference>
<dbReference type="EMBL" id="CAJPIJ010000053">
    <property type="protein sequence ID" value="CAG1964316.1"/>
    <property type="molecule type" value="Genomic_DNA"/>
</dbReference>
<evidence type="ECO:0000313" key="5">
    <source>
        <dbReference type="EMBL" id="CAG1964316.1"/>
    </source>
</evidence>
<dbReference type="Gene3D" id="3.40.640.10">
    <property type="entry name" value="Type I PLP-dependent aspartate aminotransferase-like (Major domain)"/>
    <property type="match status" value="1"/>
</dbReference>